<name>A0AAQ1MFJ2_9FIRM</name>
<keyword evidence="5" id="KW-1185">Reference proteome</keyword>
<feature type="transmembrane region" description="Helical" evidence="1">
    <location>
        <begin position="7"/>
        <end position="27"/>
    </location>
</feature>
<dbReference type="Proteomes" id="UP000184089">
    <property type="component" value="Unassembled WGS sequence"/>
</dbReference>
<proteinExistence type="predicted"/>
<evidence type="ECO:0000313" key="5">
    <source>
        <dbReference type="Proteomes" id="UP000474718"/>
    </source>
</evidence>
<evidence type="ECO:0000313" key="4">
    <source>
        <dbReference type="Proteomes" id="UP000184089"/>
    </source>
</evidence>
<dbReference type="RefSeq" id="WP_021659062.1">
    <property type="nucleotide sequence ID" value="NZ_FQVY01000004.1"/>
</dbReference>
<dbReference type="AlphaFoldDB" id="A0AAQ1MFJ2"/>
<gene>
    <name evidence="2" type="ORF">GT747_08535</name>
    <name evidence="3" type="ORF">SAMN05444424_2562</name>
</gene>
<keyword evidence="1" id="KW-0472">Membrane</keyword>
<feature type="transmembrane region" description="Helical" evidence="1">
    <location>
        <begin position="69"/>
        <end position="89"/>
    </location>
</feature>
<dbReference type="Pfam" id="PF11457">
    <property type="entry name" value="DUF3021"/>
    <property type="match status" value="1"/>
</dbReference>
<dbReference type="EMBL" id="FQVY01000004">
    <property type="protein sequence ID" value="SHG49515.1"/>
    <property type="molecule type" value="Genomic_DNA"/>
</dbReference>
<evidence type="ECO:0000256" key="1">
    <source>
        <dbReference type="SAM" id="Phobius"/>
    </source>
</evidence>
<keyword evidence="1" id="KW-1133">Transmembrane helix</keyword>
<reference evidence="2 5" key="3">
    <citation type="journal article" date="2019" name="Nat. Med.">
        <title>A library of human gut bacterial isolates paired with longitudinal multiomics data enables mechanistic microbiome research.</title>
        <authorList>
            <person name="Poyet M."/>
            <person name="Groussin M."/>
            <person name="Gibbons S.M."/>
            <person name="Avila-Pacheco J."/>
            <person name="Jiang X."/>
            <person name="Kearney S.M."/>
            <person name="Perrotta A.R."/>
            <person name="Berdy B."/>
            <person name="Zhao S."/>
            <person name="Lieberman T.D."/>
            <person name="Swanson P.K."/>
            <person name="Smith M."/>
            <person name="Roesemann S."/>
            <person name="Alexander J.E."/>
            <person name="Rich S.A."/>
            <person name="Livny J."/>
            <person name="Vlamakis H."/>
            <person name="Clish C."/>
            <person name="Bullock K."/>
            <person name="Deik A."/>
            <person name="Scott J."/>
            <person name="Pierce K.A."/>
            <person name="Xavier R.J."/>
            <person name="Alm E.J."/>
        </authorList>
    </citation>
    <scope>NUCLEOTIDE SEQUENCE [LARGE SCALE GENOMIC DNA]</scope>
    <source>
        <strain evidence="2 5">BIOML-A2</strain>
    </source>
</reference>
<organism evidence="3 4">
    <name type="scientific">Bittarella massiliensis</name>
    <name type="common">ex Durand et al. 2017</name>
    <dbReference type="NCBI Taxonomy" id="1720313"/>
    <lineage>
        <taxon>Bacteria</taxon>
        <taxon>Bacillati</taxon>
        <taxon>Bacillota</taxon>
        <taxon>Clostridia</taxon>
        <taxon>Eubacteriales</taxon>
        <taxon>Oscillospiraceae</taxon>
        <taxon>Bittarella (ex Durand et al. 2017)</taxon>
    </lineage>
</organism>
<dbReference type="Proteomes" id="UP000474718">
    <property type="component" value="Unassembled WGS sequence"/>
</dbReference>
<dbReference type="EMBL" id="WWVX01000005">
    <property type="protein sequence ID" value="MZL69799.1"/>
    <property type="molecule type" value="Genomic_DNA"/>
</dbReference>
<dbReference type="InterPro" id="IPR021560">
    <property type="entry name" value="DUF3021"/>
</dbReference>
<reference evidence="3" key="1">
    <citation type="submission" date="2016-11" db="EMBL/GenBank/DDBJ databases">
        <authorList>
            <person name="Varghese N."/>
            <person name="Submissions S."/>
        </authorList>
    </citation>
    <scope>NUCLEOTIDE SEQUENCE</scope>
    <source>
        <strain evidence="3">DSM 4029</strain>
    </source>
</reference>
<feature type="transmembrane region" description="Helical" evidence="1">
    <location>
        <begin position="95"/>
        <end position="117"/>
    </location>
</feature>
<evidence type="ECO:0000313" key="3">
    <source>
        <dbReference type="EMBL" id="SHG49515.1"/>
    </source>
</evidence>
<reference evidence="4" key="2">
    <citation type="submission" date="2016-11" db="EMBL/GenBank/DDBJ databases">
        <authorList>
            <person name="Jaros S."/>
            <person name="Januszkiewicz K."/>
            <person name="Wedrychowicz H."/>
        </authorList>
    </citation>
    <scope>NUCLEOTIDE SEQUENCE [LARGE SCALE GENOMIC DNA]</scope>
    <source>
        <strain evidence="4">DSM 4029</strain>
    </source>
</reference>
<comment type="caution">
    <text evidence="3">The sequence shown here is derived from an EMBL/GenBank/DDBJ whole genome shotgun (WGS) entry which is preliminary data.</text>
</comment>
<keyword evidence="1" id="KW-0812">Transmembrane</keyword>
<evidence type="ECO:0000313" key="2">
    <source>
        <dbReference type="EMBL" id="MZL69799.1"/>
    </source>
</evidence>
<accession>A0AAQ1MFJ2</accession>
<sequence>MSTFKQYFTYDCISYTILMMIECTLASVQGHREGIDANVAIQMFLMTSLISVVMFLTDKIQVASFPLRALIDVADIALVVYPLGLWWGFFEADAFTLVGIFLVILTVYAGVVGVSLIRAKSDEGKINRELRARRERGEKR</sequence>
<protein>
    <submittedName>
        <fullName evidence="2">DUF3021 family protein</fullName>
    </submittedName>
</protein>
<feature type="transmembrane region" description="Helical" evidence="1">
    <location>
        <begin position="39"/>
        <end position="57"/>
    </location>
</feature>